<dbReference type="AlphaFoldDB" id="A0A1Y5HSW5"/>
<evidence type="ECO:0000313" key="2">
    <source>
        <dbReference type="EMBL" id="OUS40408.1"/>
    </source>
</evidence>
<dbReference type="InterPro" id="IPR029756">
    <property type="entry name" value="MTH1187/YkoF-like"/>
</dbReference>
<dbReference type="Gene3D" id="3.30.70.930">
    <property type="match status" value="1"/>
</dbReference>
<dbReference type="EMBL" id="MABE01000347">
    <property type="protein sequence ID" value="OUS40408.1"/>
    <property type="molecule type" value="Genomic_DNA"/>
</dbReference>
<evidence type="ECO:0000259" key="1">
    <source>
        <dbReference type="Pfam" id="PF07615"/>
    </source>
</evidence>
<protein>
    <recommendedName>
        <fullName evidence="1">Thiamin/hydroxymethyl pyrimidine-binding YkoF putative domain-containing protein</fullName>
    </recommendedName>
</protein>
<accession>A0A1Y5HSW5</accession>
<gene>
    <name evidence="2" type="ORF">A9R00_06185</name>
</gene>
<dbReference type="Proteomes" id="UP000227088">
    <property type="component" value="Unassembled WGS sequence"/>
</dbReference>
<feature type="domain" description="Thiamin/hydroxymethyl pyrimidine-binding YkoF putative" evidence="1">
    <location>
        <begin position="5"/>
        <end position="63"/>
    </location>
</feature>
<dbReference type="InterPro" id="IPR011522">
    <property type="entry name" value="Thiamin/HMP-bd_put_YkoF"/>
</dbReference>
<sequence length="90" mass="10198">MELSVEISKYPLADDYIPAIKDFIDRLNKINGLSLVGNTMSTQVFGDYDLVMDTLKNEMRYSYEQFGKAIFVCKFIGVNLDPALNPHGED</sequence>
<name>A0A1Y5HSW5_OLEAN</name>
<comment type="caution">
    <text evidence="2">The sequence shown here is derived from an EMBL/GenBank/DDBJ whole genome shotgun (WGS) entry which is preliminary data.</text>
</comment>
<evidence type="ECO:0000313" key="3">
    <source>
        <dbReference type="Proteomes" id="UP000227088"/>
    </source>
</evidence>
<dbReference type="Pfam" id="PF07615">
    <property type="entry name" value="Ykof"/>
    <property type="match status" value="1"/>
</dbReference>
<reference evidence="3" key="1">
    <citation type="journal article" date="2017" name="Proc. Natl. Acad. Sci. U.S.A.">
        <title>Simulation of Deepwater Horizon oil plume reveals substrate specialization within a complex community of hydrocarbon degraders.</title>
        <authorList>
            <person name="Hu P."/>
            <person name="Dubinsky E.A."/>
            <person name="Probst A.J."/>
            <person name="Wang J."/>
            <person name="Sieber C.M.K."/>
            <person name="Tom L.M."/>
            <person name="Gardinali P."/>
            <person name="Banfield J.F."/>
            <person name="Atlas R.M."/>
            <person name="Andersen G.L."/>
        </authorList>
    </citation>
    <scope>NUCLEOTIDE SEQUENCE [LARGE SCALE GENOMIC DNA]</scope>
</reference>
<dbReference type="SUPFAM" id="SSF89957">
    <property type="entry name" value="MTH1187/YkoF-like"/>
    <property type="match status" value="1"/>
</dbReference>
<proteinExistence type="predicted"/>
<organism evidence="2 3">
    <name type="scientific">Oleispira antarctica</name>
    <dbReference type="NCBI Taxonomy" id="188908"/>
    <lineage>
        <taxon>Bacteria</taxon>
        <taxon>Pseudomonadati</taxon>
        <taxon>Pseudomonadota</taxon>
        <taxon>Gammaproteobacteria</taxon>
        <taxon>Oceanospirillales</taxon>
        <taxon>Oceanospirillaceae</taxon>
        <taxon>Oleispira</taxon>
    </lineage>
</organism>